<sequence>MKKVTMAVAGTLLLGSILSGCSGTKQEPASSTGDAEAAANMKPVDLYFYHNGNLSEEQFQKQYGDYIKQKLPNVTVKFVPKDKTVSLAEMITSGTTKVDIFIDSIGQIGLKGSLLDIGLNQDLSDLVKKHNVDLSRFEPSTIDAIKVMGGLYGLPISNSTLVLMYNKDIFDKFGVEYPKDGMTWDDLAALSQKLTRSDNGVNYVGYTTSINHFLRLNPLSLANVDASSKKATLETDAWKKLLQETLMKPMQSEGYGPVLEDLKKQWYKIPYIDEFSKARNVAMFSFMYGDYDWTREMNWDVTALPTFKDAPKVGSQSYPTYMFITSTSEHKDEAMEVVKLFISDEYQTQFSKSGGITILKNDAIKQVFGQDTTMKDKNIKNAVFSNTFAPAAAKTRYDTFVEDAIRGQITDLLLGKTDVNTVLRNGQEQVNKKIESETK</sequence>
<dbReference type="Proteomes" id="UP001597180">
    <property type="component" value="Unassembled WGS sequence"/>
</dbReference>
<evidence type="ECO:0000256" key="1">
    <source>
        <dbReference type="ARBA" id="ARBA00004196"/>
    </source>
</evidence>
<dbReference type="InterPro" id="IPR050490">
    <property type="entry name" value="Bact_solute-bd_prot1"/>
</dbReference>
<keyword evidence="7" id="KW-1185">Reference proteome</keyword>
<comment type="caution">
    <text evidence="6">The sequence shown here is derived from an EMBL/GenBank/DDBJ whole genome shotgun (WGS) entry which is preliminary data.</text>
</comment>
<dbReference type="PANTHER" id="PTHR43649:SF31">
    <property type="entry name" value="SN-GLYCEROL-3-PHOSPHATE-BINDING PERIPLASMIC PROTEIN UGPB"/>
    <property type="match status" value="1"/>
</dbReference>
<proteinExistence type="inferred from homology"/>
<evidence type="ECO:0000256" key="2">
    <source>
        <dbReference type="ARBA" id="ARBA00008520"/>
    </source>
</evidence>
<evidence type="ECO:0000256" key="3">
    <source>
        <dbReference type="ARBA" id="ARBA00022448"/>
    </source>
</evidence>
<reference evidence="7" key="1">
    <citation type="journal article" date="2019" name="Int. J. Syst. Evol. Microbiol.">
        <title>The Global Catalogue of Microorganisms (GCM) 10K type strain sequencing project: providing services to taxonomists for standard genome sequencing and annotation.</title>
        <authorList>
            <consortium name="The Broad Institute Genomics Platform"/>
            <consortium name="The Broad Institute Genome Sequencing Center for Infectious Disease"/>
            <person name="Wu L."/>
            <person name="Ma J."/>
        </authorList>
    </citation>
    <scope>NUCLEOTIDE SEQUENCE [LARGE SCALE GENOMIC DNA]</scope>
    <source>
        <strain evidence="7">CCUG 53270</strain>
    </source>
</reference>
<evidence type="ECO:0000313" key="6">
    <source>
        <dbReference type="EMBL" id="MFD1221849.1"/>
    </source>
</evidence>
<comment type="similarity">
    <text evidence="2">Belongs to the bacterial solute-binding protein 1 family.</text>
</comment>
<dbReference type="RefSeq" id="WP_345586063.1">
    <property type="nucleotide sequence ID" value="NZ_BAABJG010000003.1"/>
</dbReference>
<keyword evidence="5" id="KW-0574">Periplasm</keyword>
<dbReference type="InterPro" id="IPR006061">
    <property type="entry name" value="SBP_1_CS"/>
</dbReference>
<accession>A0ABW3UNI5</accession>
<dbReference type="InterPro" id="IPR006059">
    <property type="entry name" value="SBP"/>
</dbReference>
<dbReference type="PANTHER" id="PTHR43649">
    <property type="entry name" value="ARABINOSE-BINDING PROTEIN-RELATED"/>
    <property type="match status" value="1"/>
</dbReference>
<keyword evidence="4" id="KW-0732">Signal</keyword>
<dbReference type="PROSITE" id="PS51257">
    <property type="entry name" value="PROKAR_LIPOPROTEIN"/>
    <property type="match status" value="1"/>
</dbReference>
<evidence type="ECO:0000256" key="4">
    <source>
        <dbReference type="ARBA" id="ARBA00022729"/>
    </source>
</evidence>
<evidence type="ECO:0000256" key="5">
    <source>
        <dbReference type="ARBA" id="ARBA00022764"/>
    </source>
</evidence>
<dbReference type="SUPFAM" id="SSF53850">
    <property type="entry name" value="Periplasmic binding protein-like II"/>
    <property type="match status" value="1"/>
</dbReference>
<dbReference type="Pfam" id="PF01547">
    <property type="entry name" value="SBP_bac_1"/>
    <property type="match status" value="1"/>
</dbReference>
<dbReference type="Gene3D" id="3.40.190.10">
    <property type="entry name" value="Periplasmic binding protein-like II"/>
    <property type="match status" value="1"/>
</dbReference>
<comment type="subcellular location">
    <subcellularLocation>
        <location evidence="1">Cell envelope</location>
    </subcellularLocation>
</comment>
<gene>
    <name evidence="6" type="ORF">ACFQ4B_17155</name>
</gene>
<name>A0ABW3UNI5_9BACL</name>
<evidence type="ECO:0000313" key="7">
    <source>
        <dbReference type="Proteomes" id="UP001597180"/>
    </source>
</evidence>
<organism evidence="6 7">
    <name type="scientific">Paenibacillus vulneris</name>
    <dbReference type="NCBI Taxonomy" id="1133364"/>
    <lineage>
        <taxon>Bacteria</taxon>
        <taxon>Bacillati</taxon>
        <taxon>Bacillota</taxon>
        <taxon>Bacilli</taxon>
        <taxon>Bacillales</taxon>
        <taxon>Paenibacillaceae</taxon>
        <taxon>Paenibacillus</taxon>
    </lineage>
</organism>
<protein>
    <submittedName>
        <fullName evidence="6">ABC transporter substrate-binding protein</fullName>
    </submittedName>
</protein>
<dbReference type="EMBL" id="JBHTLU010000019">
    <property type="protein sequence ID" value="MFD1221849.1"/>
    <property type="molecule type" value="Genomic_DNA"/>
</dbReference>
<dbReference type="PROSITE" id="PS01037">
    <property type="entry name" value="SBP_BACTERIAL_1"/>
    <property type="match status" value="1"/>
</dbReference>
<keyword evidence="3" id="KW-0813">Transport</keyword>